<name>A0ABZ2JWZ7_9BACT</name>
<dbReference type="EMBL" id="CP089982">
    <property type="protein sequence ID" value="WXA90274.1"/>
    <property type="molecule type" value="Genomic_DNA"/>
</dbReference>
<evidence type="ECO:0000313" key="2">
    <source>
        <dbReference type="Proteomes" id="UP001379533"/>
    </source>
</evidence>
<accession>A0ABZ2JWZ7</accession>
<dbReference type="Proteomes" id="UP001379533">
    <property type="component" value="Chromosome"/>
</dbReference>
<proteinExistence type="predicted"/>
<sequence>MNSKSLDKKNTIETLKKIVASKGIAEPRVTADSGQERRWYPPFIVAE</sequence>
<protein>
    <submittedName>
        <fullName evidence="1">Uncharacterized protein</fullName>
    </submittedName>
</protein>
<dbReference type="RefSeq" id="WP_394840887.1">
    <property type="nucleotide sequence ID" value="NZ_CP089982.1"/>
</dbReference>
<organism evidence="1 2">
    <name type="scientific">Pendulispora brunnea</name>
    <dbReference type="NCBI Taxonomy" id="2905690"/>
    <lineage>
        <taxon>Bacteria</taxon>
        <taxon>Pseudomonadati</taxon>
        <taxon>Myxococcota</taxon>
        <taxon>Myxococcia</taxon>
        <taxon>Myxococcales</taxon>
        <taxon>Sorangiineae</taxon>
        <taxon>Pendulisporaceae</taxon>
        <taxon>Pendulispora</taxon>
    </lineage>
</organism>
<reference evidence="1 2" key="1">
    <citation type="submission" date="2021-12" db="EMBL/GenBank/DDBJ databases">
        <title>Discovery of the Pendulisporaceae a myxobacterial family with distinct sporulation behavior and unique specialized metabolism.</title>
        <authorList>
            <person name="Garcia R."/>
            <person name="Popoff A."/>
            <person name="Bader C.D."/>
            <person name="Loehr J."/>
            <person name="Walesch S."/>
            <person name="Walt C."/>
            <person name="Boldt J."/>
            <person name="Bunk B."/>
            <person name="Haeckl F.J.F.P.J."/>
            <person name="Gunesch A.P."/>
            <person name="Birkelbach J."/>
            <person name="Nuebel U."/>
            <person name="Pietschmann T."/>
            <person name="Bach T."/>
            <person name="Mueller R."/>
        </authorList>
    </citation>
    <scope>NUCLEOTIDE SEQUENCE [LARGE SCALE GENOMIC DNA]</scope>
    <source>
        <strain evidence="1 2">MSr12523</strain>
    </source>
</reference>
<keyword evidence="2" id="KW-1185">Reference proteome</keyword>
<gene>
    <name evidence="1" type="ORF">LZC95_27905</name>
</gene>
<evidence type="ECO:0000313" key="1">
    <source>
        <dbReference type="EMBL" id="WXA90274.1"/>
    </source>
</evidence>